<evidence type="ECO:0000313" key="2">
    <source>
        <dbReference type="EMBL" id="GFC97322.1"/>
    </source>
</evidence>
<name>A0A699SI74_TANCI</name>
<feature type="non-terminal residue" evidence="2">
    <location>
        <position position="92"/>
    </location>
</feature>
<feature type="non-terminal residue" evidence="2">
    <location>
        <position position="1"/>
    </location>
</feature>
<protein>
    <submittedName>
        <fullName evidence="2">Uncharacterized protein</fullName>
    </submittedName>
</protein>
<feature type="compositionally biased region" description="Acidic residues" evidence="1">
    <location>
        <begin position="30"/>
        <end position="55"/>
    </location>
</feature>
<evidence type="ECO:0000256" key="1">
    <source>
        <dbReference type="SAM" id="MobiDB-lite"/>
    </source>
</evidence>
<feature type="region of interest" description="Disordered" evidence="1">
    <location>
        <begin position="1"/>
        <end position="92"/>
    </location>
</feature>
<accession>A0A699SI74</accession>
<reference evidence="2" key="1">
    <citation type="journal article" date="2019" name="Sci. Rep.">
        <title>Draft genome of Tanacetum cinerariifolium, the natural source of mosquito coil.</title>
        <authorList>
            <person name="Yamashiro T."/>
            <person name="Shiraishi A."/>
            <person name="Satake H."/>
            <person name="Nakayama K."/>
        </authorList>
    </citation>
    <scope>NUCLEOTIDE SEQUENCE</scope>
</reference>
<sequence length="92" mass="10248">LQIGIKSQGYREPGPEEDRVDYPANRGDNNDNESSDDDDNDDDVEKDEEVDEEEEHLAPVNPSLSPQVEDTEAFETNESASTPPTSPHHIIL</sequence>
<proteinExistence type="predicted"/>
<dbReference type="AlphaFoldDB" id="A0A699SI74"/>
<dbReference type="EMBL" id="BKCJ011165363">
    <property type="protein sequence ID" value="GFC97322.1"/>
    <property type="molecule type" value="Genomic_DNA"/>
</dbReference>
<gene>
    <name evidence="2" type="ORF">Tci_869292</name>
</gene>
<comment type="caution">
    <text evidence="2">The sequence shown here is derived from an EMBL/GenBank/DDBJ whole genome shotgun (WGS) entry which is preliminary data.</text>
</comment>
<organism evidence="2">
    <name type="scientific">Tanacetum cinerariifolium</name>
    <name type="common">Dalmatian daisy</name>
    <name type="synonym">Chrysanthemum cinerariifolium</name>
    <dbReference type="NCBI Taxonomy" id="118510"/>
    <lineage>
        <taxon>Eukaryota</taxon>
        <taxon>Viridiplantae</taxon>
        <taxon>Streptophyta</taxon>
        <taxon>Embryophyta</taxon>
        <taxon>Tracheophyta</taxon>
        <taxon>Spermatophyta</taxon>
        <taxon>Magnoliopsida</taxon>
        <taxon>eudicotyledons</taxon>
        <taxon>Gunneridae</taxon>
        <taxon>Pentapetalae</taxon>
        <taxon>asterids</taxon>
        <taxon>campanulids</taxon>
        <taxon>Asterales</taxon>
        <taxon>Asteraceae</taxon>
        <taxon>Asteroideae</taxon>
        <taxon>Anthemideae</taxon>
        <taxon>Anthemidinae</taxon>
        <taxon>Tanacetum</taxon>
    </lineage>
</organism>